<proteinExistence type="predicted"/>
<evidence type="ECO:0000313" key="3">
    <source>
        <dbReference type="Proteomes" id="UP001066276"/>
    </source>
</evidence>
<accession>A0AAV7VY09</accession>
<feature type="region of interest" description="Disordered" evidence="1">
    <location>
        <begin position="1"/>
        <end position="82"/>
    </location>
</feature>
<dbReference type="Proteomes" id="UP001066276">
    <property type="component" value="Chromosome 1_2"/>
</dbReference>
<evidence type="ECO:0000313" key="2">
    <source>
        <dbReference type="EMBL" id="KAJ1205512.1"/>
    </source>
</evidence>
<gene>
    <name evidence="2" type="ORF">NDU88_000946</name>
</gene>
<comment type="caution">
    <text evidence="2">The sequence shown here is derived from an EMBL/GenBank/DDBJ whole genome shotgun (WGS) entry which is preliminary data.</text>
</comment>
<evidence type="ECO:0000256" key="1">
    <source>
        <dbReference type="SAM" id="MobiDB-lite"/>
    </source>
</evidence>
<dbReference type="AlphaFoldDB" id="A0AAV7VY09"/>
<feature type="compositionally biased region" description="Basic and acidic residues" evidence="1">
    <location>
        <begin position="39"/>
        <end position="52"/>
    </location>
</feature>
<reference evidence="2" key="1">
    <citation type="journal article" date="2022" name="bioRxiv">
        <title>Sequencing and chromosome-scale assembly of the giantPleurodeles waltlgenome.</title>
        <authorList>
            <person name="Brown T."/>
            <person name="Elewa A."/>
            <person name="Iarovenko S."/>
            <person name="Subramanian E."/>
            <person name="Araus A.J."/>
            <person name="Petzold A."/>
            <person name="Susuki M."/>
            <person name="Suzuki K.-i.T."/>
            <person name="Hayashi T."/>
            <person name="Toyoda A."/>
            <person name="Oliveira C."/>
            <person name="Osipova E."/>
            <person name="Leigh N.D."/>
            <person name="Simon A."/>
            <person name="Yun M.H."/>
        </authorList>
    </citation>
    <scope>NUCLEOTIDE SEQUENCE</scope>
    <source>
        <strain evidence="2">20211129_DDA</strain>
        <tissue evidence="2">Liver</tissue>
    </source>
</reference>
<name>A0AAV7VY09_PLEWA</name>
<keyword evidence="3" id="KW-1185">Reference proteome</keyword>
<organism evidence="2 3">
    <name type="scientific">Pleurodeles waltl</name>
    <name type="common">Iberian ribbed newt</name>
    <dbReference type="NCBI Taxonomy" id="8319"/>
    <lineage>
        <taxon>Eukaryota</taxon>
        <taxon>Metazoa</taxon>
        <taxon>Chordata</taxon>
        <taxon>Craniata</taxon>
        <taxon>Vertebrata</taxon>
        <taxon>Euteleostomi</taxon>
        <taxon>Amphibia</taxon>
        <taxon>Batrachia</taxon>
        <taxon>Caudata</taxon>
        <taxon>Salamandroidea</taxon>
        <taxon>Salamandridae</taxon>
        <taxon>Pleurodelinae</taxon>
        <taxon>Pleurodeles</taxon>
    </lineage>
</organism>
<protein>
    <submittedName>
        <fullName evidence="2">Uncharacterized protein</fullName>
    </submittedName>
</protein>
<dbReference type="EMBL" id="JANPWB010000002">
    <property type="protein sequence ID" value="KAJ1205512.1"/>
    <property type="molecule type" value="Genomic_DNA"/>
</dbReference>
<sequence>MVESTSGRCGGTQEAVLMQTRAQGRGSCDTRFTRQNKRSLLDGDRGAHKDPTEDLQDPGTAMSLGPGGVSHRHFGNLESGPD</sequence>